<evidence type="ECO:0000256" key="4">
    <source>
        <dbReference type="ARBA" id="ARBA00023157"/>
    </source>
</evidence>
<feature type="domain" description="EGF-like" evidence="6">
    <location>
        <begin position="55"/>
        <end position="95"/>
    </location>
</feature>
<evidence type="ECO:0000259" key="6">
    <source>
        <dbReference type="PROSITE" id="PS50026"/>
    </source>
</evidence>
<dbReference type="PROSITE" id="PS51257">
    <property type="entry name" value="PROKAR_LIPOPROTEIN"/>
    <property type="match status" value="1"/>
</dbReference>
<dbReference type="EnsemblMetazoa" id="BGLB036712-RA">
    <property type="protein sequence ID" value="BGLB036712-PA"/>
    <property type="gene ID" value="BGLB036712"/>
</dbReference>
<reference evidence="7" key="1">
    <citation type="submission" date="2020-05" db="UniProtKB">
        <authorList>
            <consortium name="EnsemblMetazoa"/>
        </authorList>
    </citation>
    <scope>IDENTIFICATION</scope>
    <source>
        <strain evidence="7">BB02</strain>
    </source>
</reference>
<dbReference type="Gene3D" id="2.170.300.10">
    <property type="entry name" value="Tie2 ligand-binding domain superfamily"/>
    <property type="match status" value="1"/>
</dbReference>
<dbReference type="SMART" id="SM00179">
    <property type="entry name" value="EGF_CA"/>
    <property type="match status" value="1"/>
</dbReference>
<evidence type="ECO:0000313" key="7">
    <source>
        <dbReference type="EnsemblMetazoa" id="BGLB036712-PA"/>
    </source>
</evidence>
<dbReference type="Gene3D" id="2.10.25.10">
    <property type="entry name" value="Laminin"/>
    <property type="match status" value="1"/>
</dbReference>
<evidence type="ECO:0000313" key="8">
    <source>
        <dbReference type="Proteomes" id="UP000076420"/>
    </source>
</evidence>
<dbReference type="VEuPathDB" id="VectorBase:BGLB036712"/>
<name>A0A2C9LZA2_BIOGL</name>
<dbReference type="GO" id="GO:0005509">
    <property type="term" value="F:calcium ion binding"/>
    <property type="evidence" value="ECO:0007669"/>
    <property type="project" value="InterPro"/>
</dbReference>
<dbReference type="KEGG" id="bgt:106058082"/>
<evidence type="ECO:0000256" key="3">
    <source>
        <dbReference type="ARBA" id="ARBA00022737"/>
    </source>
</evidence>
<dbReference type="Proteomes" id="UP000076420">
    <property type="component" value="Unassembled WGS sequence"/>
</dbReference>
<keyword evidence="2" id="KW-0732">Signal</keyword>
<dbReference type="InterPro" id="IPR049883">
    <property type="entry name" value="NOTCH1_EGF-like"/>
</dbReference>
<dbReference type="PROSITE" id="PS50026">
    <property type="entry name" value="EGF_3"/>
    <property type="match status" value="1"/>
</dbReference>
<dbReference type="AlphaFoldDB" id="A0A2C9LZA2"/>
<dbReference type="SUPFAM" id="SSF57196">
    <property type="entry name" value="EGF/Laminin"/>
    <property type="match status" value="1"/>
</dbReference>
<protein>
    <recommendedName>
        <fullName evidence="6">EGF-like domain-containing protein</fullName>
    </recommendedName>
</protein>
<dbReference type="InterPro" id="IPR000742">
    <property type="entry name" value="EGF"/>
</dbReference>
<organism evidence="7 8">
    <name type="scientific">Biomphalaria glabrata</name>
    <name type="common">Bloodfluke planorb</name>
    <name type="synonym">Freshwater snail</name>
    <dbReference type="NCBI Taxonomy" id="6526"/>
    <lineage>
        <taxon>Eukaryota</taxon>
        <taxon>Metazoa</taxon>
        <taxon>Spiralia</taxon>
        <taxon>Lophotrochozoa</taxon>
        <taxon>Mollusca</taxon>
        <taxon>Gastropoda</taxon>
        <taxon>Heterobranchia</taxon>
        <taxon>Euthyneura</taxon>
        <taxon>Panpulmonata</taxon>
        <taxon>Hygrophila</taxon>
        <taxon>Lymnaeoidea</taxon>
        <taxon>Planorbidae</taxon>
        <taxon>Biomphalaria</taxon>
    </lineage>
</organism>
<dbReference type="PROSITE" id="PS01186">
    <property type="entry name" value="EGF_2"/>
    <property type="match status" value="1"/>
</dbReference>
<accession>A0A2C9LZA2</accession>
<keyword evidence="4" id="KW-1015">Disulfide bond</keyword>
<comment type="caution">
    <text evidence="5">Lacks conserved residue(s) required for the propagation of feature annotation.</text>
</comment>
<proteinExistence type="predicted"/>
<keyword evidence="3" id="KW-0677">Repeat</keyword>
<evidence type="ECO:0000256" key="1">
    <source>
        <dbReference type="ARBA" id="ARBA00022536"/>
    </source>
</evidence>
<dbReference type="Pfam" id="PF07645">
    <property type="entry name" value="EGF_CA"/>
    <property type="match status" value="1"/>
</dbReference>
<evidence type="ECO:0000256" key="5">
    <source>
        <dbReference type="PROSITE-ProRule" id="PRU00076"/>
    </source>
</evidence>
<dbReference type="FunFam" id="2.10.25.10:FF:000038">
    <property type="entry name" value="Fibrillin 2"/>
    <property type="match status" value="1"/>
</dbReference>
<evidence type="ECO:0000256" key="2">
    <source>
        <dbReference type="ARBA" id="ARBA00022729"/>
    </source>
</evidence>
<sequence>MLDNDGRSCVACGLGKWGINCANDCACSSFGSSSCDAKIGCICKAGLTGQYCDKDVDECTSGLLQCTSTEKCMNTYGSALCQCIDGYTRVGDGCQGQCFCLIISHSFRIFSLSLVSVQIIK</sequence>
<dbReference type="InterPro" id="IPR001881">
    <property type="entry name" value="EGF-like_Ca-bd_dom"/>
</dbReference>
<gene>
    <name evidence="7" type="primary">106058082</name>
</gene>
<keyword evidence="1 5" id="KW-0245">EGF-like domain</keyword>